<organism evidence="2 3">
    <name type="scientific">Streptomyces nitrosporeus</name>
    <dbReference type="NCBI Taxonomy" id="28894"/>
    <lineage>
        <taxon>Bacteria</taxon>
        <taxon>Bacillati</taxon>
        <taxon>Actinomycetota</taxon>
        <taxon>Actinomycetes</taxon>
        <taxon>Kitasatosporales</taxon>
        <taxon>Streptomycetaceae</taxon>
        <taxon>Streptomyces</taxon>
    </lineage>
</organism>
<evidence type="ECO:0000313" key="2">
    <source>
        <dbReference type="EMBL" id="QEU75851.1"/>
    </source>
</evidence>
<name>A0A5J6FIQ2_9ACTN</name>
<reference evidence="2 3" key="1">
    <citation type="submission" date="2017-09" db="EMBL/GenBank/DDBJ databases">
        <authorList>
            <person name="Lee N."/>
            <person name="Cho B.-K."/>
        </authorList>
    </citation>
    <scope>NUCLEOTIDE SEQUENCE [LARGE SCALE GENOMIC DNA]</scope>
    <source>
        <strain evidence="2 3">ATCC 12769</strain>
    </source>
</reference>
<dbReference type="OrthoDB" id="4230863at2"/>
<dbReference type="AlphaFoldDB" id="A0A5J6FIQ2"/>
<dbReference type="Proteomes" id="UP000326178">
    <property type="component" value="Chromosome"/>
</dbReference>
<feature type="region of interest" description="Disordered" evidence="1">
    <location>
        <begin position="131"/>
        <end position="172"/>
    </location>
</feature>
<dbReference type="RefSeq" id="WP_150491168.1">
    <property type="nucleotide sequence ID" value="NZ_BMUV01000003.1"/>
</dbReference>
<dbReference type="KEGG" id="snk:CP967_31265"/>
<evidence type="ECO:0000313" key="3">
    <source>
        <dbReference type="Proteomes" id="UP000326178"/>
    </source>
</evidence>
<proteinExistence type="predicted"/>
<evidence type="ECO:0000256" key="1">
    <source>
        <dbReference type="SAM" id="MobiDB-lite"/>
    </source>
</evidence>
<protein>
    <submittedName>
        <fullName evidence="2">Uncharacterized protein</fullName>
    </submittedName>
</protein>
<sequence>MKQALWDGVLSIVDGLTKSEPGYFSSRRAGDFSDDDSTVTCEMQMGQDDGTSLIYDITVSVKVREDSADDFWTGHSQHPDIYTLPSDANESRRVVVDGQHYSIGPGNSGGFGGRRFDIEFFDGRKVTTHDLWSQGTIPPKHRERYPDNARFAPQPERSRFTAFDNLHTEETS</sequence>
<keyword evidence="3" id="KW-1185">Reference proteome</keyword>
<dbReference type="EMBL" id="CP023702">
    <property type="protein sequence ID" value="QEU75851.1"/>
    <property type="molecule type" value="Genomic_DNA"/>
</dbReference>
<gene>
    <name evidence="2" type="ORF">CP967_31265</name>
</gene>
<accession>A0A5J6FIQ2</accession>